<dbReference type="GO" id="GO:0051087">
    <property type="term" value="F:protein-folding chaperone binding"/>
    <property type="evidence" value="ECO:0007669"/>
    <property type="project" value="TreeGrafter"/>
</dbReference>
<dbReference type="PROSITE" id="PS50076">
    <property type="entry name" value="DNAJ_2"/>
    <property type="match status" value="1"/>
</dbReference>
<feature type="domain" description="J" evidence="3">
    <location>
        <begin position="18"/>
        <end position="76"/>
    </location>
</feature>
<dbReference type="GO" id="GO:0005829">
    <property type="term" value="C:cytosol"/>
    <property type="evidence" value="ECO:0007669"/>
    <property type="project" value="TreeGrafter"/>
</dbReference>
<dbReference type="FunFam" id="2.60.260.20:FF:000015">
    <property type="entry name" value="Heat shock protein 40"/>
    <property type="match status" value="1"/>
</dbReference>
<gene>
    <name evidence="4" type="ORF">DM860_012942</name>
</gene>
<dbReference type="Gene3D" id="2.60.260.20">
    <property type="entry name" value="Urease metallochaperone UreE, N-terminal domain"/>
    <property type="match status" value="2"/>
</dbReference>
<dbReference type="InterPro" id="IPR002939">
    <property type="entry name" value="DnaJ_C"/>
</dbReference>
<accession>A0A328DYS7</accession>
<dbReference type="PANTHER" id="PTHR24078:SF522">
    <property type="entry name" value="DNAJ CHAPERONE C-TERMINAL DOMAIN-CONTAINING PROTEIN"/>
    <property type="match status" value="1"/>
</dbReference>
<dbReference type="InterPro" id="IPR008971">
    <property type="entry name" value="HSP40/DnaJ_pept-bd"/>
</dbReference>
<dbReference type="SUPFAM" id="SSF46565">
    <property type="entry name" value="Chaperone J-domain"/>
    <property type="match status" value="1"/>
</dbReference>
<dbReference type="Pfam" id="PF00226">
    <property type="entry name" value="DnaJ"/>
    <property type="match status" value="1"/>
</dbReference>
<organism evidence="4 5">
    <name type="scientific">Cuscuta australis</name>
    <dbReference type="NCBI Taxonomy" id="267555"/>
    <lineage>
        <taxon>Eukaryota</taxon>
        <taxon>Viridiplantae</taxon>
        <taxon>Streptophyta</taxon>
        <taxon>Embryophyta</taxon>
        <taxon>Tracheophyta</taxon>
        <taxon>Spermatophyta</taxon>
        <taxon>Magnoliopsida</taxon>
        <taxon>eudicotyledons</taxon>
        <taxon>Gunneridae</taxon>
        <taxon>Pentapetalae</taxon>
        <taxon>asterids</taxon>
        <taxon>lamiids</taxon>
        <taxon>Solanales</taxon>
        <taxon>Convolvulaceae</taxon>
        <taxon>Cuscuteae</taxon>
        <taxon>Cuscuta</taxon>
        <taxon>Cuscuta subgen. Grammica</taxon>
        <taxon>Cuscuta sect. Cleistogrammica</taxon>
    </lineage>
</organism>
<dbReference type="InterPro" id="IPR036869">
    <property type="entry name" value="J_dom_sf"/>
</dbReference>
<dbReference type="InterPro" id="IPR051339">
    <property type="entry name" value="DnaJ_subfamily_B"/>
</dbReference>
<proteinExistence type="predicted"/>
<dbReference type="EMBL" id="NQVE01000082">
    <property type="protein sequence ID" value="RAL49509.1"/>
    <property type="molecule type" value="Genomic_DNA"/>
</dbReference>
<dbReference type="GO" id="GO:0051082">
    <property type="term" value="F:unfolded protein binding"/>
    <property type="evidence" value="ECO:0007669"/>
    <property type="project" value="InterPro"/>
</dbReference>
<dbReference type="AlphaFoldDB" id="A0A328DYS7"/>
<dbReference type="CDD" id="cd06257">
    <property type="entry name" value="DnaJ"/>
    <property type="match status" value="1"/>
</dbReference>
<dbReference type="Proteomes" id="UP000249390">
    <property type="component" value="Unassembled WGS sequence"/>
</dbReference>
<evidence type="ECO:0000256" key="1">
    <source>
        <dbReference type="ARBA" id="ARBA00023186"/>
    </source>
</evidence>
<dbReference type="InterPro" id="IPR001623">
    <property type="entry name" value="DnaJ_domain"/>
</dbReference>
<dbReference type="GO" id="GO:0006457">
    <property type="term" value="P:protein folding"/>
    <property type="evidence" value="ECO:0007669"/>
    <property type="project" value="InterPro"/>
</dbReference>
<evidence type="ECO:0000256" key="2">
    <source>
        <dbReference type="SAM" id="MobiDB-lite"/>
    </source>
</evidence>
<feature type="compositionally biased region" description="Polar residues" evidence="2">
    <location>
        <begin position="194"/>
        <end position="205"/>
    </location>
</feature>
<reference evidence="4 5" key="1">
    <citation type="submission" date="2018-06" db="EMBL/GenBank/DDBJ databases">
        <title>The Genome of Cuscuta australis (Dodder) Provides Insight into the Evolution of Plant Parasitism.</title>
        <authorList>
            <person name="Liu H."/>
        </authorList>
    </citation>
    <scope>NUCLEOTIDE SEQUENCE [LARGE SCALE GENOMIC DNA]</scope>
    <source>
        <strain evidence="5">cv. Yunnan</strain>
        <tissue evidence="4">Vines</tissue>
    </source>
</reference>
<feature type="compositionally biased region" description="Low complexity" evidence="2">
    <location>
        <begin position="167"/>
        <end position="193"/>
    </location>
</feature>
<comment type="caution">
    <text evidence="4">The sequence shown here is derived from an EMBL/GenBank/DDBJ whole genome shotgun (WGS) entry which is preliminary data.</text>
</comment>
<dbReference type="CDD" id="cd10747">
    <property type="entry name" value="DnaJ_C"/>
    <property type="match status" value="1"/>
</dbReference>
<dbReference type="Gene3D" id="1.10.287.110">
    <property type="entry name" value="DnaJ domain"/>
    <property type="match status" value="1"/>
</dbReference>
<protein>
    <recommendedName>
        <fullName evidence="3">J domain-containing protein</fullName>
    </recommendedName>
</protein>
<dbReference type="PRINTS" id="PR00625">
    <property type="entry name" value="JDOMAIN"/>
</dbReference>
<feature type="compositionally biased region" description="Basic residues" evidence="2">
    <location>
        <begin position="138"/>
        <end position="148"/>
    </location>
</feature>
<keyword evidence="5" id="KW-1185">Reference proteome</keyword>
<dbReference type="PANTHER" id="PTHR24078">
    <property type="entry name" value="DNAJ HOMOLOG SUBFAMILY C MEMBER"/>
    <property type="match status" value="1"/>
</dbReference>
<evidence type="ECO:0000259" key="3">
    <source>
        <dbReference type="PROSITE" id="PS50076"/>
    </source>
</evidence>
<evidence type="ECO:0000313" key="5">
    <source>
        <dbReference type="Proteomes" id="UP000249390"/>
    </source>
</evidence>
<dbReference type="SUPFAM" id="SSF49493">
    <property type="entry name" value="HSP40/DnaJ peptide-binding domain"/>
    <property type="match status" value="2"/>
</dbReference>
<dbReference type="Pfam" id="PF01556">
    <property type="entry name" value="DnaJ_C"/>
    <property type="match status" value="1"/>
</dbReference>
<keyword evidence="1" id="KW-0143">Chaperone</keyword>
<evidence type="ECO:0000313" key="4">
    <source>
        <dbReference type="EMBL" id="RAL49509.1"/>
    </source>
</evidence>
<dbReference type="SMART" id="SM00271">
    <property type="entry name" value="DnaJ"/>
    <property type="match status" value="1"/>
</dbReference>
<feature type="region of interest" description="Disordered" evidence="2">
    <location>
        <begin position="80"/>
        <end position="205"/>
    </location>
</feature>
<sequence length="411" mass="45147">MHIYMGDPPKSPRTTTNFYYNILGISKTASLADICKAYKCLARKWHPDRNSSNRDEAQVKFTSINEAYRVLSMKKREEACNRTTSLTDEEEEKTPKKTEQGITAKDGEEEGGEEFVISSPRLLSRTTSRVVPPEISRKMSKSASRRGKTPPPTPMDFYAHLQKSTQGATGSGPNTPSSSSSAAAPSTPTGAGNNPASLSKITSRRNNMPPIIFSQSIARRKPPEVERKLECTLEELCHGRAKVVKITREVISNTGLIVEEEEYVTIVVKPGWKKGTKITFEGKGDEKPGMLPADITFVIEEKRHPVFKREGDDLELGVEIPLVQALAGGSTITVPLLGGESMTLDLDDDVIFPGYEKIIPGQGMPRPKKGIVDGGGGHRGDLRLRFMVGFPANLSDQQRAEVARILQDCSY</sequence>
<name>A0A328DYS7_9ASTE</name>
<feature type="compositionally biased region" description="Low complexity" evidence="2">
    <location>
        <begin position="118"/>
        <end position="129"/>
    </location>
</feature>